<comment type="similarity">
    <text evidence="4">Belongs to the zinc-containing alcohol dehydrogenase family.</text>
</comment>
<comment type="cofactor">
    <cofactor evidence="4">
        <name>Zn(2+)</name>
        <dbReference type="ChEBI" id="CHEBI:29105"/>
    </cofactor>
</comment>
<accession>A0ABV7QZT1</accession>
<dbReference type="InterPro" id="IPR011032">
    <property type="entry name" value="GroES-like_sf"/>
</dbReference>
<dbReference type="Gene3D" id="3.40.50.720">
    <property type="entry name" value="NAD(P)-binding Rossmann-like Domain"/>
    <property type="match status" value="1"/>
</dbReference>
<dbReference type="Pfam" id="PF08240">
    <property type="entry name" value="ADH_N"/>
    <property type="match status" value="1"/>
</dbReference>
<dbReference type="PANTHER" id="PTHR43401">
    <property type="entry name" value="L-THREONINE 3-DEHYDROGENASE"/>
    <property type="match status" value="1"/>
</dbReference>
<evidence type="ECO:0000313" key="7">
    <source>
        <dbReference type="EMBL" id="MFC3526552.1"/>
    </source>
</evidence>
<dbReference type="PANTHER" id="PTHR43401:SF2">
    <property type="entry name" value="L-THREONINE 3-DEHYDROGENASE"/>
    <property type="match status" value="1"/>
</dbReference>
<dbReference type="Gene3D" id="3.90.180.10">
    <property type="entry name" value="Medium-chain alcohol dehydrogenases, catalytic domain"/>
    <property type="match status" value="1"/>
</dbReference>
<keyword evidence="1 4" id="KW-0479">Metal-binding</keyword>
<reference evidence="8" key="1">
    <citation type="journal article" date="2019" name="Int. J. Syst. Evol. Microbiol.">
        <title>The Global Catalogue of Microorganisms (GCM) 10K type strain sequencing project: providing services to taxonomists for standard genome sequencing and annotation.</title>
        <authorList>
            <consortium name="The Broad Institute Genomics Platform"/>
            <consortium name="The Broad Institute Genome Sequencing Center for Infectious Disease"/>
            <person name="Wu L."/>
            <person name="Ma J."/>
        </authorList>
    </citation>
    <scope>NUCLEOTIDE SEQUENCE [LARGE SCALE GENOMIC DNA]</scope>
    <source>
        <strain evidence="8">KCTC 42899</strain>
    </source>
</reference>
<evidence type="ECO:0000313" key="8">
    <source>
        <dbReference type="Proteomes" id="UP001595721"/>
    </source>
</evidence>
<evidence type="ECO:0000259" key="6">
    <source>
        <dbReference type="Pfam" id="PF08240"/>
    </source>
</evidence>
<dbReference type="SUPFAM" id="SSF50129">
    <property type="entry name" value="GroES-like"/>
    <property type="match status" value="1"/>
</dbReference>
<dbReference type="InterPro" id="IPR036291">
    <property type="entry name" value="NAD(P)-bd_dom_sf"/>
</dbReference>
<dbReference type="InterPro" id="IPR013149">
    <property type="entry name" value="ADH-like_C"/>
</dbReference>
<comment type="caution">
    <text evidence="7">The sequence shown here is derived from an EMBL/GenBank/DDBJ whole genome shotgun (WGS) entry which is preliminary data.</text>
</comment>
<keyword evidence="8" id="KW-1185">Reference proteome</keyword>
<name>A0ABV7QZT1_9RHOB</name>
<organism evidence="7 8">
    <name type="scientific">Paracoccus mangrovi</name>
    <dbReference type="NCBI Taxonomy" id="1715645"/>
    <lineage>
        <taxon>Bacteria</taxon>
        <taxon>Pseudomonadati</taxon>
        <taxon>Pseudomonadota</taxon>
        <taxon>Alphaproteobacteria</taxon>
        <taxon>Rhodobacterales</taxon>
        <taxon>Paracoccaceae</taxon>
        <taxon>Paracoccus</taxon>
    </lineage>
</organism>
<dbReference type="InterPro" id="IPR002328">
    <property type="entry name" value="ADH_Zn_CS"/>
</dbReference>
<dbReference type="InterPro" id="IPR013154">
    <property type="entry name" value="ADH-like_N"/>
</dbReference>
<feature type="domain" description="Alcohol dehydrogenase-like N-terminal" evidence="6">
    <location>
        <begin position="23"/>
        <end position="132"/>
    </location>
</feature>
<gene>
    <name evidence="7" type="ORF">ACFOMH_00090</name>
</gene>
<dbReference type="Pfam" id="PF00107">
    <property type="entry name" value="ADH_zinc_N"/>
    <property type="match status" value="1"/>
</dbReference>
<keyword evidence="3" id="KW-0560">Oxidoreductase</keyword>
<dbReference type="EMBL" id="JBHRXJ010000001">
    <property type="protein sequence ID" value="MFC3526552.1"/>
    <property type="molecule type" value="Genomic_DNA"/>
</dbReference>
<protein>
    <submittedName>
        <fullName evidence="7">Alcohol dehydrogenase catalytic domain-containing protein</fullName>
    </submittedName>
</protein>
<evidence type="ECO:0000256" key="4">
    <source>
        <dbReference type="RuleBase" id="RU361277"/>
    </source>
</evidence>
<evidence type="ECO:0000256" key="2">
    <source>
        <dbReference type="ARBA" id="ARBA00022833"/>
    </source>
</evidence>
<feature type="domain" description="Alcohol dehydrogenase-like C-terminal" evidence="5">
    <location>
        <begin position="170"/>
        <end position="293"/>
    </location>
</feature>
<dbReference type="PROSITE" id="PS00059">
    <property type="entry name" value="ADH_ZINC"/>
    <property type="match status" value="1"/>
</dbReference>
<dbReference type="InterPro" id="IPR050129">
    <property type="entry name" value="Zn_alcohol_dh"/>
</dbReference>
<keyword evidence="2 4" id="KW-0862">Zinc</keyword>
<dbReference type="Proteomes" id="UP001595721">
    <property type="component" value="Unassembled WGS sequence"/>
</dbReference>
<sequence>MEAIVFRQNGQVGVEHIADPRPGPGEVLVRVRASGICHTDLEILRGNYGASAFPLVPGHEYSGEVVETGPGVTGFAMGDRVVVDPNIGCGTCPGCRAGRVNLCTDLGAYGVTLNGGFAEACVVRAGALVPMPAISHHMAALAEPMGCVLNGLSPLEGRGIDHALIFGAGPMGLLMGIALGIRGAGRVTMVDLNEDRLVMAESFGLGGVISGSGALAGLRQSCDLVVDATGIPAVAGGLVDYTANGGSVLYFGVCPQSARIEISPFELFRRQLSLFGTHSLSHRDIPEALKVIAAFGPGIEALVTHRLSMAEIAAIMAGGAPKNSMKVHMTV</sequence>
<dbReference type="RefSeq" id="WP_377741821.1">
    <property type="nucleotide sequence ID" value="NZ_JBHRXJ010000001.1"/>
</dbReference>
<evidence type="ECO:0000256" key="1">
    <source>
        <dbReference type="ARBA" id="ARBA00022723"/>
    </source>
</evidence>
<dbReference type="SUPFAM" id="SSF51735">
    <property type="entry name" value="NAD(P)-binding Rossmann-fold domains"/>
    <property type="match status" value="1"/>
</dbReference>
<proteinExistence type="inferred from homology"/>
<evidence type="ECO:0000259" key="5">
    <source>
        <dbReference type="Pfam" id="PF00107"/>
    </source>
</evidence>
<evidence type="ECO:0000256" key="3">
    <source>
        <dbReference type="ARBA" id="ARBA00023002"/>
    </source>
</evidence>